<dbReference type="Proteomes" id="UP001243844">
    <property type="component" value="Unassembled WGS sequence"/>
</dbReference>
<reference evidence="1" key="1">
    <citation type="submission" date="2023-08" db="EMBL/GenBank/DDBJ databases">
        <title>Emergence of clinically-relevant ST2 carbapenem-resistant Acinetobacter baumannii strains in hospital sewages in Zhejiang, East of China.</title>
        <authorList>
            <person name="Kaichao C."/>
            <person name="Zhang R."/>
        </authorList>
    </citation>
    <scope>NUCLEOTIDE SEQUENCE</scope>
    <source>
        <strain evidence="1">M-RB-37</strain>
    </source>
</reference>
<dbReference type="PANTHER" id="PTHR40257">
    <property type="match status" value="1"/>
</dbReference>
<dbReference type="InterPro" id="IPR011008">
    <property type="entry name" value="Dimeric_a/b-barrel"/>
</dbReference>
<organism evidence="1 2">
    <name type="scientific">Acinetobacter rudis</name>
    <dbReference type="NCBI Taxonomy" id="632955"/>
    <lineage>
        <taxon>Bacteria</taxon>
        <taxon>Pseudomonadati</taxon>
        <taxon>Pseudomonadota</taxon>
        <taxon>Gammaproteobacteria</taxon>
        <taxon>Moraxellales</taxon>
        <taxon>Moraxellaceae</taxon>
        <taxon>Acinetobacter</taxon>
    </lineage>
</organism>
<proteinExistence type="predicted"/>
<dbReference type="EMBL" id="JAVIDL010000026">
    <property type="protein sequence ID" value="MDQ8936521.1"/>
    <property type="molecule type" value="Genomic_DNA"/>
</dbReference>
<dbReference type="AlphaFoldDB" id="A0AAW8JBK8"/>
<dbReference type="SUPFAM" id="SSF54909">
    <property type="entry name" value="Dimeric alpha+beta barrel"/>
    <property type="match status" value="1"/>
</dbReference>
<protein>
    <submittedName>
        <fullName evidence="1">DUF1330 domain-containing protein</fullName>
    </submittedName>
</protein>
<gene>
    <name evidence="1" type="ORF">RFH47_12420</name>
</gene>
<sequence>MKVNYLFPTQQNGISLFKRQLQGEVVMLNLLHFREIADYSAFPEQAPLTAISGKEAFQLYIDHTLPFLQATGGDILFLANAGEFFIGPLDEYWDAVMLVKQKSIESFMSFAENQECMKGNLHRTAALLDSRLLPMQLTAKL</sequence>
<evidence type="ECO:0000313" key="2">
    <source>
        <dbReference type="Proteomes" id="UP001243844"/>
    </source>
</evidence>
<comment type="caution">
    <text evidence="1">The sequence shown here is derived from an EMBL/GenBank/DDBJ whole genome shotgun (WGS) entry which is preliminary data.</text>
</comment>
<name>A0AAW8JBK8_9GAMM</name>
<dbReference type="RefSeq" id="WP_308981782.1">
    <property type="nucleotide sequence ID" value="NZ_JAVIDL010000026.1"/>
</dbReference>
<evidence type="ECO:0000313" key="1">
    <source>
        <dbReference type="EMBL" id="MDQ8936521.1"/>
    </source>
</evidence>
<accession>A0AAW8JBK8</accession>
<dbReference type="PANTHER" id="PTHR40257:SF1">
    <property type="entry name" value="DUF1330 DOMAIN-CONTAINING PROTEIN"/>
    <property type="match status" value="1"/>
</dbReference>
<dbReference type="Gene3D" id="3.30.70.100">
    <property type="match status" value="1"/>
</dbReference>